<gene>
    <name evidence="1" type="ORF">L6452_22734</name>
</gene>
<dbReference type="EMBL" id="CM042053">
    <property type="protein sequence ID" value="KAI3715747.1"/>
    <property type="molecule type" value="Genomic_DNA"/>
</dbReference>
<accession>A0ACB9AZS2</accession>
<sequence length="75" mass="8124">MGWERGLGNVGVRVVLEVVMTTITGGGVVGQAGGGRVWGGVVAVTMIIVAWWSDVHLRPDARMFPRKKHKVWGLK</sequence>
<protein>
    <submittedName>
        <fullName evidence="1">Uncharacterized protein</fullName>
    </submittedName>
</protein>
<keyword evidence="2" id="KW-1185">Reference proteome</keyword>
<proteinExistence type="predicted"/>
<evidence type="ECO:0000313" key="2">
    <source>
        <dbReference type="Proteomes" id="UP001055879"/>
    </source>
</evidence>
<dbReference type="Proteomes" id="UP001055879">
    <property type="component" value="Linkage Group LG07"/>
</dbReference>
<reference evidence="1 2" key="2">
    <citation type="journal article" date="2022" name="Mol. Ecol. Resour.">
        <title>The genomes of chicory, endive, great burdock and yacon provide insights into Asteraceae paleo-polyploidization history and plant inulin production.</title>
        <authorList>
            <person name="Fan W."/>
            <person name="Wang S."/>
            <person name="Wang H."/>
            <person name="Wang A."/>
            <person name="Jiang F."/>
            <person name="Liu H."/>
            <person name="Zhao H."/>
            <person name="Xu D."/>
            <person name="Zhang Y."/>
        </authorList>
    </citation>
    <scope>NUCLEOTIDE SEQUENCE [LARGE SCALE GENOMIC DNA]</scope>
    <source>
        <strain evidence="2">cv. Niubang</strain>
    </source>
</reference>
<reference evidence="2" key="1">
    <citation type="journal article" date="2022" name="Mol. Ecol. Resour.">
        <title>The genomes of chicory, endive, great burdock and yacon provide insights into Asteraceae palaeo-polyploidization history and plant inulin production.</title>
        <authorList>
            <person name="Fan W."/>
            <person name="Wang S."/>
            <person name="Wang H."/>
            <person name="Wang A."/>
            <person name="Jiang F."/>
            <person name="Liu H."/>
            <person name="Zhao H."/>
            <person name="Xu D."/>
            <person name="Zhang Y."/>
        </authorList>
    </citation>
    <scope>NUCLEOTIDE SEQUENCE [LARGE SCALE GENOMIC DNA]</scope>
    <source>
        <strain evidence="2">cv. Niubang</strain>
    </source>
</reference>
<comment type="caution">
    <text evidence="1">The sequence shown here is derived from an EMBL/GenBank/DDBJ whole genome shotgun (WGS) entry which is preliminary data.</text>
</comment>
<evidence type="ECO:0000313" key="1">
    <source>
        <dbReference type="EMBL" id="KAI3715747.1"/>
    </source>
</evidence>
<name>A0ACB9AZS2_ARCLA</name>
<organism evidence="1 2">
    <name type="scientific">Arctium lappa</name>
    <name type="common">Greater burdock</name>
    <name type="synonym">Lappa major</name>
    <dbReference type="NCBI Taxonomy" id="4217"/>
    <lineage>
        <taxon>Eukaryota</taxon>
        <taxon>Viridiplantae</taxon>
        <taxon>Streptophyta</taxon>
        <taxon>Embryophyta</taxon>
        <taxon>Tracheophyta</taxon>
        <taxon>Spermatophyta</taxon>
        <taxon>Magnoliopsida</taxon>
        <taxon>eudicotyledons</taxon>
        <taxon>Gunneridae</taxon>
        <taxon>Pentapetalae</taxon>
        <taxon>asterids</taxon>
        <taxon>campanulids</taxon>
        <taxon>Asterales</taxon>
        <taxon>Asteraceae</taxon>
        <taxon>Carduoideae</taxon>
        <taxon>Cardueae</taxon>
        <taxon>Arctiinae</taxon>
        <taxon>Arctium</taxon>
    </lineage>
</organism>